<comment type="caution">
    <text evidence="1">The sequence shown here is derived from an EMBL/GenBank/DDBJ whole genome shotgun (WGS) entry which is preliminary data.</text>
</comment>
<keyword evidence="2" id="KW-1185">Reference proteome</keyword>
<organism evidence="1 2">
    <name type="scientific">Paractinoplanes deccanensis</name>
    <dbReference type="NCBI Taxonomy" id="113561"/>
    <lineage>
        <taxon>Bacteria</taxon>
        <taxon>Bacillati</taxon>
        <taxon>Actinomycetota</taxon>
        <taxon>Actinomycetes</taxon>
        <taxon>Micromonosporales</taxon>
        <taxon>Micromonosporaceae</taxon>
        <taxon>Paractinoplanes</taxon>
    </lineage>
</organism>
<proteinExistence type="predicted"/>
<gene>
    <name evidence="1" type="ORF">Ade02nite_43190</name>
</gene>
<name>A0ABQ3Y6S3_9ACTN</name>
<protein>
    <recommendedName>
        <fullName evidence="3">Secreted protein</fullName>
    </recommendedName>
</protein>
<dbReference type="EMBL" id="BOMI01000082">
    <property type="protein sequence ID" value="GID75678.1"/>
    <property type="molecule type" value="Genomic_DNA"/>
</dbReference>
<evidence type="ECO:0000313" key="2">
    <source>
        <dbReference type="Proteomes" id="UP000609879"/>
    </source>
</evidence>
<evidence type="ECO:0000313" key="1">
    <source>
        <dbReference type="EMBL" id="GID75678.1"/>
    </source>
</evidence>
<reference evidence="1 2" key="1">
    <citation type="submission" date="2021-01" db="EMBL/GenBank/DDBJ databases">
        <title>Whole genome shotgun sequence of Actinoplanes deccanensis NBRC 13994.</title>
        <authorList>
            <person name="Komaki H."/>
            <person name="Tamura T."/>
        </authorList>
    </citation>
    <scope>NUCLEOTIDE SEQUENCE [LARGE SCALE GENOMIC DNA]</scope>
    <source>
        <strain evidence="1 2">NBRC 13994</strain>
    </source>
</reference>
<dbReference type="Proteomes" id="UP000609879">
    <property type="component" value="Unassembled WGS sequence"/>
</dbReference>
<accession>A0ABQ3Y6S3</accession>
<evidence type="ECO:0008006" key="3">
    <source>
        <dbReference type="Google" id="ProtNLM"/>
    </source>
</evidence>
<sequence length="157" mass="15635">MGAAAALPLAAASFLTGDPGFLVGDLGFLAGDLGFLAGDLGFLAGDLSFLAGDPGFLAGALASLLADGSLAGGPSVVDRRAPSPVFRFPEPRSVLRSRLARGRGLGLPAALVLRAASCAAVSACAWPGSRPSCGTGTPGGVRLFVAEYRLSRGFLAF</sequence>